<protein>
    <submittedName>
        <fullName evidence="8">Putative high-affinity iron permease</fullName>
    </submittedName>
</protein>
<evidence type="ECO:0000256" key="7">
    <source>
        <dbReference type="SAM" id="SignalP"/>
    </source>
</evidence>
<comment type="similarity">
    <text evidence="2">Belongs to the oxidase-dependent Fe transporter (OFeT) (TC 9.A.10.1) family.</text>
</comment>
<dbReference type="PANTHER" id="PTHR31632">
    <property type="entry name" value="IRON TRANSPORTER FTH1"/>
    <property type="match status" value="1"/>
</dbReference>
<dbReference type="GO" id="GO:0015093">
    <property type="term" value="F:ferrous iron transmembrane transporter activity"/>
    <property type="evidence" value="ECO:0007669"/>
    <property type="project" value="TreeGrafter"/>
</dbReference>
<keyword evidence="7" id="KW-0732">Signal</keyword>
<comment type="caution">
    <text evidence="8">The sequence shown here is derived from an EMBL/GenBank/DDBJ whole genome shotgun (WGS) entry which is preliminary data.</text>
</comment>
<evidence type="ECO:0000256" key="4">
    <source>
        <dbReference type="ARBA" id="ARBA00022989"/>
    </source>
</evidence>
<evidence type="ECO:0000256" key="1">
    <source>
        <dbReference type="ARBA" id="ARBA00004141"/>
    </source>
</evidence>
<dbReference type="InterPro" id="IPR004923">
    <property type="entry name" value="FTR1/Fip1/EfeU"/>
</dbReference>
<keyword evidence="4 6" id="KW-1133">Transmembrane helix</keyword>
<name>M5ISU0_9BACT</name>
<dbReference type="OrthoDB" id="9765171at2"/>
<feature type="transmembrane region" description="Helical" evidence="6">
    <location>
        <begin position="430"/>
        <end position="454"/>
    </location>
</feature>
<feature type="transmembrane region" description="Helical" evidence="6">
    <location>
        <begin position="543"/>
        <end position="565"/>
    </location>
</feature>
<dbReference type="eggNOG" id="COG0672">
    <property type="taxonomic scope" value="Bacteria"/>
</dbReference>
<feature type="transmembrane region" description="Helical" evidence="6">
    <location>
        <begin position="510"/>
        <end position="531"/>
    </location>
</feature>
<feature type="transmembrane region" description="Helical" evidence="6">
    <location>
        <begin position="633"/>
        <end position="650"/>
    </location>
</feature>
<keyword evidence="3 6" id="KW-0812">Transmembrane</keyword>
<sequence length="658" mass="71863">MSKFLKFILALFIPFMLNAQDADYGPEIQSIKDSFVSIMQQYKDGKIDEAKTTTQNAYFGHFENIEAGIRINLGQKKAYAMEKQFGDIRKAIVAKKPVEEIQAIMDNLSKEMDEVLPIINSGHKLVAEYSDPKNADTAANTATDANAPATTQTASTNIEPHWQVVYNDIKSALDAASAAYEKGDKEAAKQAINNKAKFELYRNTKLEEAVRKFVDGGQGIDGDIQKRMGSAIIAINGDVAADVLKSNLEELDKIILETVAKLPADSGVLATNVTLPDDGEDSGATDFTQVVANINAKIAEAIQDYKAGNVQKAIADVQDLYFDEFEGSGMENSVGARDVNLKTAIEGSFGAIPALMKSGASVDKIEAAAATMSDQLNTALGKTSTPTSPWFLFISAFTIILREGFEALIIVAAVVAYLIKTGNNAKMGNVVYSSVGVAVVLSFVMAWIMNVIFGQAAGQKRELMEGIVMLIATGLLFYVGFWLLSNTGAKKWNEYIKSHVSESLKNESTAALWWTVFLAVFREGAETVLFYQSLIFDAKDSSGYSAIGAGFVIGLVILLVVYFVFKKFSIKIPIKPFFIFTSAIIFYMSIVFVGKGVMELVEGKIFVPTIINGLEFPQWMGDWFGLKPYYESLIPQILMITALVVGIVIMKRKQAKEA</sequence>
<evidence type="ECO:0000313" key="9">
    <source>
        <dbReference type="Proteomes" id="UP000011939"/>
    </source>
</evidence>
<evidence type="ECO:0000256" key="6">
    <source>
        <dbReference type="SAM" id="Phobius"/>
    </source>
</evidence>
<evidence type="ECO:0000256" key="3">
    <source>
        <dbReference type="ARBA" id="ARBA00022692"/>
    </source>
</evidence>
<feature type="signal peptide" evidence="7">
    <location>
        <begin position="1"/>
        <end position="19"/>
    </location>
</feature>
<dbReference type="GO" id="GO:0033573">
    <property type="term" value="C:high-affinity iron permease complex"/>
    <property type="evidence" value="ECO:0007669"/>
    <property type="project" value="InterPro"/>
</dbReference>
<gene>
    <name evidence="8" type="ORF">CSUNSWCD_18</name>
</gene>
<dbReference type="PANTHER" id="PTHR31632:SF2">
    <property type="entry name" value="PLASMA MEMBRANE IRON PERMEASE"/>
    <property type="match status" value="1"/>
</dbReference>
<dbReference type="PATRIC" id="fig|1244083.3.peg.19"/>
<dbReference type="Pfam" id="PF03239">
    <property type="entry name" value="FTR1"/>
    <property type="match status" value="1"/>
</dbReference>
<proteinExistence type="inferred from homology"/>
<accession>M5ISU0</accession>
<dbReference type="AlphaFoldDB" id="M5ISU0"/>
<dbReference type="STRING" id="1244083.CSUNSWCD_18"/>
<evidence type="ECO:0000313" key="8">
    <source>
        <dbReference type="EMBL" id="EKU12078.1"/>
    </source>
</evidence>
<feature type="transmembrane region" description="Helical" evidence="6">
    <location>
        <begin position="390"/>
        <end position="418"/>
    </location>
</feature>
<feature type="transmembrane region" description="Helical" evidence="6">
    <location>
        <begin position="466"/>
        <end position="489"/>
    </location>
</feature>
<dbReference type="RefSeq" id="WP_009492317.1">
    <property type="nucleotide sequence ID" value="NZ_AMZQ01000001.1"/>
</dbReference>
<keyword evidence="5 6" id="KW-0472">Membrane</keyword>
<dbReference type="EMBL" id="AMZQ01000001">
    <property type="protein sequence ID" value="EKU12078.1"/>
    <property type="molecule type" value="Genomic_DNA"/>
</dbReference>
<organism evidence="8 9">
    <name type="scientific">Campylobacter showae CSUNSWCD</name>
    <dbReference type="NCBI Taxonomy" id="1244083"/>
    <lineage>
        <taxon>Bacteria</taxon>
        <taxon>Pseudomonadati</taxon>
        <taxon>Campylobacterota</taxon>
        <taxon>Epsilonproteobacteria</taxon>
        <taxon>Campylobacterales</taxon>
        <taxon>Campylobacteraceae</taxon>
        <taxon>Campylobacter</taxon>
    </lineage>
</organism>
<reference evidence="8 9" key="1">
    <citation type="journal article" date="2013" name="Genome Announc.">
        <title>Genome Sequence of Campylobacter showae UNSWCD, Isolated from a Patient with Crohn's Disease.</title>
        <authorList>
            <person name="Tay A.P."/>
            <person name="Kaakoush N.O."/>
            <person name="Deshpande N.P."/>
            <person name="Chen Z."/>
            <person name="Mitchell H."/>
            <person name="Wilkins M.R."/>
        </authorList>
    </citation>
    <scope>NUCLEOTIDE SEQUENCE [LARGE SCALE GENOMIC DNA]</scope>
    <source>
        <strain evidence="8 9">CSUNSWCD</strain>
    </source>
</reference>
<dbReference type="Proteomes" id="UP000011939">
    <property type="component" value="Unassembled WGS sequence"/>
</dbReference>
<evidence type="ECO:0000256" key="2">
    <source>
        <dbReference type="ARBA" id="ARBA00008333"/>
    </source>
</evidence>
<feature type="chain" id="PRO_5004067943" evidence="7">
    <location>
        <begin position="20"/>
        <end position="658"/>
    </location>
</feature>
<evidence type="ECO:0000256" key="5">
    <source>
        <dbReference type="ARBA" id="ARBA00023136"/>
    </source>
</evidence>
<comment type="subcellular location">
    <subcellularLocation>
        <location evidence="1">Membrane</location>
        <topology evidence="1">Multi-pass membrane protein</topology>
    </subcellularLocation>
</comment>
<feature type="transmembrane region" description="Helical" evidence="6">
    <location>
        <begin position="577"/>
        <end position="598"/>
    </location>
</feature>